<accession>A0A8J5P9T1</accession>
<evidence type="ECO:0000256" key="1">
    <source>
        <dbReference type="SAM" id="MobiDB-lite"/>
    </source>
</evidence>
<organism evidence="2 3">
    <name type="scientific">Fusarium oxysporum f. sp. rapae</name>
    <dbReference type="NCBI Taxonomy" id="485398"/>
    <lineage>
        <taxon>Eukaryota</taxon>
        <taxon>Fungi</taxon>
        <taxon>Dikarya</taxon>
        <taxon>Ascomycota</taxon>
        <taxon>Pezizomycotina</taxon>
        <taxon>Sordariomycetes</taxon>
        <taxon>Hypocreomycetidae</taxon>
        <taxon>Hypocreales</taxon>
        <taxon>Nectriaceae</taxon>
        <taxon>Fusarium</taxon>
        <taxon>Fusarium oxysporum species complex</taxon>
    </lineage>
</organism>
<gene>
    <name evidence="2" type="ORF">Forpe1208_v006910</name>
</gene>
<sequence>MAHHHGSGDGLEAGYYLRDTHKMEEMVDGCSDPSGSVPGQREAATAATSGRFIQGEQKVTIQQKREASGYTSRAGQSSSDRGRWALRQTLRQRPTSRKPFNLMAIQCRLSTTTLGGFVQGSLSQAPLHLNTEPQSSHQKQAPHIE</sequence>
<name>A0A8J5P9T1_FUSOX</name>
<proteinExistence type="predicted"/>
<dbReference type="AlphaFoldDB" id="A0A8J5P9T1"/>
<evidence type="ECO:0000313" key="3">
    <source>
        <dbReference type="Proteomes" id="UP000694050"/>
    </source>
</evidence>
<comment type="caution">
    <text evidence="2">The sequence shown here is derived from an EMBL/GenBank/DDBJ whole genome shotgun (WGS) entry which is preliminary data.</text>
</comment>
<feature type="region of interest" description="Disordered" evidence="1">
    <location>
        <begin position="31"/>
        <end position="83"/>
    </location>
</feature>
<protein>
    <submittedName>
        <fullName evidence="2">Uncharacterized protein</fullName>
    </submittedName>
</protein>
<dbReference type="Proteomes" id="UP000694050">
    <property type="component" value="Unassembled WGS sequence"/>
</dbReference>
<feature type="compositionally biased region" description="Polar residues" evidence="1">
    <location>
        <begin position="69"/>
        <end position="79"/>
    </location>
</feature>
<dbReference type="EMBL" id="JAELUQ010000004">
    <property type="protein sequence ID" value="KAG7415407.1"/>
    <property type="molecule type" value="Genomic_DNA"/>
</dbReference>
<evidence type="ECO:0000313" key="2">
    <source>
        <dbReference type="EMBL" id="KAG7415407.1"/>
    </source>
</evidence>
<reference evidence="2" key="1">
    <citation type="submission" date="2021-04" db="EMBL/GenBank/DDBJ databases">
        <title>First draft genome resource for Brassicaceae pathogens Fusarium oxysporum f. sp. raphani and Fusarium oxysporum f. sp. rapae.</title>
        <authorList>
            <person name="Asai S."/>
        </authorList>
    </citation>
    <scope>NUCLEOTIDE SEQUENCE</scope>
    <source>
        <strain evidence="2">Tf1208</strain>
    </source>
</reference>